<keyword evidence="2" id="KW-1185">Reference proteome</keyword>
<dbReference type="Proteomes" id="UP000298416">
    <property type="component" value="Unassembled WGS sequence"/>
</dbReference>
<reference evidence="1" key="1">
    <citation type="submission" date="2018-01" db="EMBL/GenBank/DDBJ databases">
        <authorList>
            <person name="Mao J.F."/>
        </authorList>
    </citation>
    <scope>NUCLEOTIDE SEQUENCE</scope>
    <source>
        <strain evidence="1">Huo1</strain>
        <tissue evidence="1">Leaf</tissue>
    </source>
</reference>
<evidence type="ECO:0000313" key="2">
    <source>
        <dbReference type="Proteomes" id="UP000298416"/>
    </source>
</evidence>
<evidence type="ECO:0000313" key="1">
    <source>
        <dbReference type="EMBL" id="KAG6395093.1"/>
    </source>
</evidence>
<proteinExistence type="predicted"/>
<name>A0A8X8WHH6_SALSN</name>
<dbReference type="AlphaFoldDB" id="A0A8X8WHH6"/>
<dbReference type="EMBL" id="PNBA02000017">
    <property type="protein sequence ID" value="KAG6395093.1"/>
    <property type="molecule type" value="Genomic_DNA"/>
</dbReference>
<protein>
    <submittedName>
        <fullName evidence="1">Uncharacterized protein</fullName>
    </submittedName>
</protein>
<reference evidence="1" key="2">
    <citation type="submission" date="2020-08" db="EMBL/GenBank/DDBJ databases">
        <title>Plant Genome Project.</title>
        <authorList>
            <person name="Zhang R.-G."/>
        </authorList>
    </citation>
    <scope>NUCLEOTIDE SEQUENCE</scope>
    <source>
        <strain evidence="1">Huo1</strain>
        <tissue evidence="1">Leaf</tissue>
    </source>
</reference>
<dbReference type="SUPFAM" id="SSF52058">
    <property type="entry name" value="L domain-like"/>
    <property type="match status" value="1"/>
</dbReference>
<accession>A0A8X8WHH6</accession>
<dbReference type="InterPro" id="IPR001611">
    <property type="entry name" value="Leu-rich_rpt"/>
</dbReference>
<sequence>MEDEIRGFQVEMVDLSGMSLDSHPSTSISLAAICKLDLSNNNLQSIPESLTVRLLNMMVLDVHSNSSSLSQYFPIVISEGYRRRLIEIIGGSLGYFKGPADASVVALEHNQLGDEQEIQVLPKFDTMLLDTPDNFKNERARKGLRGYNLSSKIKVVGVKNRNEASIMIWKRKMNQRDCKASWL</sequence>
<dbReference type="InterPro" id="IPR032675">
    <property type="entry name" value="LRR_dom_sf"/>
</dbReference>
<gene>
    <name evidence="1" type="ORF">SASPL_145685</name>
</gene>
<dbReference type="PROSITE" id="PS51450">
    <property type="entry name" value="LRR"/>
    <property type="match status" value="1"/>
</dbReference>
<dbReference type="Gene3D" id="1.20.58.1310">
    <property type="entry name" value="PRONE domain, subdomain 2"/>
    <property type="match status" value="1"/>
</dbReference>
<dbReference type="Gene3D" id="3.80.10.10">
    <property type="entry name" value="Ribonuclease Inhibitor"/>
    <property type="match status" value="1"/>
</dbReference>
<comment type="caution">
    <text evidence="1">The sequence shown here is derived from an EMBL/GenBank/DDBJ whole genome shotgun (WGS) entry which is preliminary data.</text>
</comment>
<organism evidence="1">
    <name type="scientific">Salvia splendens</name>
    <name type="common">Scarlet sage</name>
    <dbReference type="NCBI Taxonomy" id="180675"/>
    <lineage>
        <taxon>Eukaryota</taxon>
        <taxon>Viridiplantae</taxon>
        <taxon>Streptophyta</taxon>
        <taxon>Embryophyta</taxon>
        <taxon>Tracheophyta</taxon>
        <taxon>Spermatophyta</taxon>
        <taxon>Magnoliopsida</taxon>
        <taxon>eudicotyledons</taxon>
        <taxon>Gunneridae</taxon>
        <taxon>Pentapetalae</taxon>
        <taxon>asterids</taxon>
        <taxon>lamiids</taxon>
        <taxon>Lamiales</taxon>
        <taxon>Lamiaceae</taxon>
        <taxon>Nepetoideae</taxon>
        <taxon>Mentheae</taxon>
        <taxon>Salviinae</taxon>
        <taxon>Salvia</taxon>
        <taxon>Salvia subgen. Calosphace</taxon>
        <taxon>core Calosphace</taxon>
    </lineage>
</organism>